<proteinExistence type="predicted"/>
<protein>
    <recommendedName>
        <fullName evidence="3">DUF1492 domain-containing protein</fullName>
    </recommendedName>
</protein>
<dbReference type="EMBL" id="BK032780">
    <property type="protein sequence ID" value="DAF59979.1"/>
    <property type="molecule type" value="Genomic_DNA"/>
</dbReference>
<keyword evidence="1" id="KW-0175">Coiled coil</keyword>
<organism evidence="2">
    <name type="scientific">Siphoviridae sp. ctGz830</name>
    <dbReference type="NCBI Taxonomy" id="2827825"/>
    <lineage>
        <taxon>Viruses</taxon>
        <taxon>Duplodnaviria</taxon>
        <taxon>Heunggongvirae</taxon>
        <taxon>Uroviricota</taxon>
        <taxon>Caudoviricetes</taxon>
    </lineage>
</organism>
<evidence type="ECO:0000313" key="2">
    <source>
        <dbReference type="EMBL" id="DAF59979.1"/>
    </source>
</evidence>
<reference evidence="2" key="1">
    <citation type="journal article" date="2021" name="Proc. Natl. Acad. Sci. U.S.A.">
        <title>A Catalog of Tens of Thousands of Viruses from Human Metagenomes Reveals Hidden Associations with Chronic Diseases.</title>
        <authorList>
            <person name="Tisza M.J."/>
            <person name="Buck C.B."/>
        </authorList>
    </citation>
    <scope>NUCLEOTIDE SEQUENCE</scope>
    <source>
        <strain evidence="2">CtGz830</strain>
    </source>
</reference>
<evidence type="ECO:0000256" key="1">
    <source>
        <dbReference type="SAM" id="Coils"/>
    </source>
</evidence>
<name>A0A8S5TAC6_9CAUD</name>
<evidence type="ECO:0008006" key="3">
    <source>
        <dbReference type="Google" id="ProtNLM"/>
    </source>
</evidence>
<dbReference type="Pfam" id="PF07374">
    <property type="entry name" value="DUF1492"/>
    <property type="match status" value="1"/>
</dbReference>
<sequence length="127" mass="15150">MQELRHSQEYINTRKKEIELLKQDLLFIRGIDYSKDKTGAAQTTQEDLICNLIEYEREVMHKMKELLKEQAKAKEKIFALKNKAQQIILYKRYILCEDWEDIAKNIGYSLSHTFKVHGWALKEMSKI</sequence>
<dbReference type="InterPro" id="IPR010861">
    <property type="entry name" value="DUF1492"/>
</dbReference>
<feature type="coiled-coil region" evidence="1">
    <location>
        <begin position="56"/>
        <end position="83"/>
    </location>
</feature>
<accession>A0A8S5TAC6</accession>